<dbReference type="Proteomes" id="UP001210925">
    <property type="component" value="Unassembled WGS sequence"/>
</dbReference>
<comment type="catalytic activity">
    <reaction evidence="11">
        <text>ATP + H2O = ADP + phosphate + H(+)</text>
        <dbReference type="Rhea" id="RHEA:13065"/>
        <dbReference type="ChEBI" id="CHEBI:15377"/>
        <dbReference type="ChEBI" id="CHEBI:15378"/>
        <dbReference type="ChEBI" id="CHEBI:30616"/>
        <dbReference type="ChEBI" id="CHEBI:43474"/>
        <dbReference type="ChEBI" id="CHEBI:456216"/>
    </reaction>
    <physiologicalReaction direction="left-to-right" evidence="11">
        <dbReference type="Rhea" id="RHEA:13066"/>
    </physiologicalReaction>
</comment>
<protein>
    <recommendedName>
        <fullName evidence="17">Mitochondrial chaperone BCS1</fullName>
    </recommendedName>
</protein>
<dbReference type="AlphaFoldDB" id="A0AAD5UMQ6"/>
<dbReference type="PANTHER" id="PTHR23070">
    <property type="entry name" value="BCS1 AAA-TYPE ATPASE"/>
    <property type="match status" value="1"/>
</dbReference>
<evidence type="ECO:0008006" key="17">
    <source>
        <dbReference type="Google" id="ProtNLM"/>
    </source>
</evidence>
<dbReference type="InterPro" id="IPR003960">
    <property type="entry name" value="ATPase_AAA_CS"/>
</dbReference>
<dbReference type="Pfam" id="PF08740">
    <property type="entry name" value="BCS1_N"/>
    <property type="match status" value="1"/>
</dbReference>
<dbReference type="GO" id="GO:0034551">
    <property type="term" value="P:mitochondrial respiratory chain complex III assembly"/>
    <property type="evidence" value="ECO:0007669"/>
    <property type="project" value="UniProtKB-ARBA"/>
</dbReference>
<keyword evidence="16" id="KW-1185">Reference proteome</keyword>
<sequence>MVDITTGSPWETIKITTLSKDRNLFVKILEEAKSAALSKEIGKMVVFTSYGHEWRPFGLPRKRRPLSSVVLNGNTSDEILNDVKQFLEAEKWYNDRGIPYRRGYLLHGPPGTGKSSYIQSLAGELEYNICIMNLAELGMTDDRFAHLLNNIPPRSIILLEDIDAAFSDRTAAETVKQGHQGMLTLSGLLNGLDGVVASEERIIFMTTNHIDRLDPAIIRPGRVDSRIFIGNVTEEQARTMFLKFYDGKNLLATKFVDGLKTMGMIDNISPASLQGHFVQNKDSAEDAVKNIDSLLPK</sequence>
<keyword evidence="6" id="KW-0378">Hydrolase</keyword>
<dbReference type="Gene3D" id="3.40.50.300">
    <property type="entry name" value="P-loop containing nucleotide triphosphate hydrolases"/>
    <property type="match status" value="1"/>
</dbReference>
<keyword evidence="4 12" id="KW-0547">Nucleotide-binding</keyword>
<evidence type="ECO:0000256" key="9">
    <source>
        <dbReference type="ARBA" id="ARBA00023128"/>
    </source>
</evidence>
<proteinExistence type="inferred from homology"/>
<comment type="subcellular location">
    <subcellularLocation>
        <location evidence="1">Mitochondrion inner membrane</location>
        <topology evidence="1">Single-pass membrane protein</topology>
    </subcellularLocation>
</comment>
<gene>
    <name evidence="15" type="ORF">HK103_002720</name>
</gene>
<feature type="domain" description="AAA+ ATPase" evidence="13">
    <location>
        <begin position="100"/>
        <end position="233"/>
    </location>
</feature>
<keyword evidence="9" id="KW-0496">Mitochondrion</keyword>
<dbReference type="Pfam" id="PF00004">
    <property type="entry name" value="AAA"/>
    <property type="match status" value="1"/>
</dbReference>
<dbReference type="GO" id="GO:0016887">
    <property type="term" value="F:ATP hydrolysis activity"/>
    <property type="evidence" value="ECO:0007669"/>
    <property type="project" value="InterPro"/>
</dbReference>
<evidence type="ECO:0000256" key="2">
    <source>
        <dbReference type="ARBA" id="ARBA00007448"/>
    </source>
</evidence>
<evidence type="ECO:0000256" key="5">
    <source>
        <dbReference type="ARBA" id="ARBA00022792"/>
    </source>
</evidence>
<dbReference type="SMART" id="SM00382">
    <property type="entry name" value="AAA"/>
    <property type="match status" value="1"/>
</dbReference>
<evidence type="ECO:0000256" key="1">
    <source>
        <dbReference type="ARBA" id="ARBA00004434"/>
    </source>
</evidence>
<comment type="caution">
    <text evidence="15">The sequence shown here is derived from an EMBL/GenBank/DDBJ whole genome shotgun (WGS) entry which is preliminary data.</text>
</comment>
<organism evidence="15 16">
    <name type="scientific">Boothiomyces macroporosus</name>
    <dbReference type="NCBI Taxonomy" id="261099"/>
    <lineage>
        <taxon>Eukaryota</taxon>
        <taxon>Fungi</taxon>
        <taxon>Fungi incertae sedis</taxon>
        <taxon>Chytridiomycota</taxon>
        <taxon>Chytridiomycota incertae sedis</taxon>
        <taxon>Chytridiomycetes</taxon>
        <taxon>Rhizophydiales</taxon>
        <taxon>Terramycetaceae</taxon>
        <taxon>Boothiomyces</taxon>
    </lineage>
</organism>
<keyword evidence="10" id="KW-0472">Membrane</keyword>
<evidence type="ECO:0000256" key="10">
    <source>
        <dbReference type="ARBA" id="ARBA00023136"/>
    </source>
</evidence>
<evidence type="ECO:0000259" key="13">
    <source>
        <dbReference type="SMART" id="SM00382"/>
    </source>
</evidence>
<dbReference type="InterPro" id="IPR057495">
    <property type="entry name" value="AAA_lid_BCS1"/>
</dbReference>
<dbReference type="InterPro" id="IPR050747">
    <property type="entry name" value="Mitochondrial_chaperone_BCS1"/>
</dbReference>
<dbReference type="EMBL" id="JADGKB010000002">
    <property type="protein sequence ID" value="KAJ3262306.1"/>
    <property type="molecule type" value="Genomic_DNA"/>
</dbReference>
<evidence type="ECO:0000313" key="16">
    <source>
        <dbReference type="Proteomes" id="UP001210925"/>
    </source>
</evidence>
<evidence type="ECO:0000256" key="6">
    <source>
        <dbReference type="ARBA" id="ARBA00022801"/>
    </source>
</evidence>
<feature type="domain" description="BCS1 N-terminal" evidence="14">
    <location>
        <begin position="1"/>
        <end position="69"/>
    </location>
</feature>
<dbReference type="InterPro" id="IPR003959">
    <property type="entry name" value="ATPase_AAA_core"/>
</dbReference>
<dbReference type="PROSITE" id="PS00674">
    <property type="entry name" value="AAA"/>
    <property type="match status" value="1"/>
</dbReference>
<accession>A0AAD5UMQ6</accession>
<dbReference type="InterPro" id="IPR003593">
    <property type="entry name" value="AAA+_ATPase"/>
</dbReference>
<dbReference type="InterPro" id="IPR027417">
    <property type="entry name" value="P-loop_NTPase"/>
</dbReference>
<keyword evidence="5" id="KW-0999">Mitochondrion inner membrane</keyword>
<dbReference type="Pfam" id="PF25426">
    <property type="entry name" value="AAA_lid_BCS1"/>
    <property type="match status" value="1"/>
</dbReference>
<evidence type="ECO:0000256" key="11">
    <source>
        <dbReference type="ARBA" id="ARBA00048778"/>
    </source>
</evidence>
<evidence type="ECO:0000256" key="7">
    <source>
        <dbReference type="ARBA" id="ARBA00022840"/>
    </source>
</evidence>
<dbReference type="CDD" id="cd19510">
    <property type="entry name" value="RecA-like_BCS1"/>
    <property type="match status" value="1"/>
</dbReference>
<dbReference type="GO" id="GO:0005524">
    <property type="term" value="F:ATP binding"/>
    <property type="evidence" value="ECO:0007669"/>
    <property type="project" value="UniProtKB-KW"/>
</dbReference>
<evidence type="ECO:0000256" key="3">
    <source>
        <dbReference type="ARBA" id="ARBA00022692"/>
    </source>
</evidence>
<keyword evidence="3" id="KW-0812">Transmembrane</keyword>
<dbReference type="GO" id="GO:0005743">
    <property type="term" value="C:mitochondrial inner membrane"/>
    <property type="evidence" value="ECO:0007669"/>
    <property type="project" value="UniProtKB-SubCell"/>
</dbReference>
<name>A0AAD5UMQ6_9FUNG</name>
<dbReference type="SUPFAM" id="SSF52540">
    <property type="entry name" value="P-loop containing nucleoside triphosphate hydrolases"/>
    <property type="match status" value="1"/>
</dbReference>
<dbReference type="InterPro" id="IPR014851">
    <property type="entry name" value="BCS1_N"/>
</dbReference>
<evidence type="ECO:0000313" key="15">
    <source>
        <dbReference type="EMBL" id="KAJ3262306.1"/>
    </source>
</evidence>
<evidence type="ECO:0000256" key="12">
    <source>
        <dbReference type="RuleBase" id="RU003651"/>
    </source>
</evidence>
<comment type="similarity">
    <text evidence="2">Belongs to the AAA ATPase family. BCS1 subfamily.</text>
</comment>
<keyword evidence="8" id="KW-1133">Transmembrane helix</keyword>
<dbReference type="FunFam" id="3.40.50.300:FF:000768">
    <property type="entry name" value="Probable mitochondrial chaperone bcs1"/>
    <property type="match status" value="1"/>
</dbReference>
<evidence type="ECO:0000259" key="14">
    <source>
        <dbReference type="SMART" id="SM01024"/>
    </source>
</evidence>
<dbReference type="SMART" id="SM01024">
    <property type="entry name" value="BCS1_N"/>
    <property type="match status" value="1"/>
</dbReference>
<evidence type="ECO:0000256" key="4">
    <source>
        <dbReference type="ARBA" id="ARBA00022741"/>
    </source>
</evidence>
<evidence type="ECO:0000256" key="8">
    <source>
        <dbReference type="ARBA" id="ARBA00022989"/>
    </source>
</evidence>
<reference evidence="15" key="1">
    <citation type="submission" date="2020-05" db="EMBL/GenBank/DDBJ databases">
        <title>Phylogenomic resolution of chytrid fungi.</title>
        <authorList>
            <person name="Stajich J.E."/>
            <person name="Amses K."/>
            <person name="Simmons R."/>
            <person name="Seto K."/>
            <person name="Myers J."/>
            <person name="Bonds A."/>
            <person name="Quandt C.A."/>
            <person name="Barry K."/>
            <person name="Liu P."/>
            <person name="Grigoriev I."/>
            <person name="Longcore J.E."/>
            <person name="James T.Y."/>
        </authorList>
    </citation>
    <scope>NUCLEOTIDE SEQUENCE</scope>
    <source>
        <strain evidence="15">PLAUS21</strain>
    </source>
</reference>
<keyword evidence="7 12" id="KW-0067">ATP-binding</keyword>